<reference evidence="1" key="1">
    <citation type="submission" date="2014-09" db="EMBL/GenBank/DDBJ databases">
        <authorList>
            <person name="Magalhaes I.L.F."/>
            <person name="Oliveira U."/>
            <person name="Santos F.R."/>
            <person name="Vidigal T.H.D.A."/>
            <person name="Brescovit A.D."/>
            <person name="Santos A.J."/>
        </authorList>
    </citation>
    <scope>NUCLEOTIDE SEQUENCE</scope>
    <source>
        <tissue evidence="1">Shoot tissue taken approximately 20 cm above the soil surface</tissue>
    </source>
</reference>
<dbReference type="EMBL" id="GBRH01231170">
    <property type="protein sequence ID" value="JAD66725.1"/>
    <property type="molecule type" value="Transcribed_RNA"/>
</dbReference>
<proteinExistence type="predicted"/>
<organism evidence="1">
    <name type="scientific">Arundo donax</name>
    <name type="common">Giant reed</name>
    <name type="synonym">Donax arundinaceus</name>
    <dbReference type="NCBI Taxonomy" id="35708"/>
    <lineage>
        <taxon>Eukaryota</taxon>
        <taxon>Viridiplantae</taxon>
        <taxon>Streptophyta</taxon>
        <taxon>Embryophyta</taxon>
        <taxon>Tracheophyta</taxon>
        <taxon>Spermatophyta</taxon>
        <taxon>Magnoliopsida</taxon>
        <taxon>Liliopsida</taxon>
        <taxon>Poales</taxon>
        <taxon>Poaceae</taxon>
        <taxon>PACMAD clade</taxon>
        <taxon>Arundinoideae</taxon>
        <taxon>Arundineae</taxon>
        <taxon>Arundo</taxon>
    </lineage>
</organism>
<protein>
    <submittedName>
        <fullName evidence="1">Uncharacterized protein</fullName>
    </submittedName>
</protein>
<sequence>MMCSLSYRLFTWSY</sequence>
<evidence type="ECO:0000313" key="1">
    <source>
        <dbReference type="EMBL" id="JAD66725.1"/>
    </source>
</evidence>
<accession>A0A0A9C002</accession>
<name>A0A0A9C002_ARUDO</name>
<reference evidence="1" key="2">
    <citation type="journal article" date="2015" name="Data Brief">
        <title>Shoot transcriptome of the giant reed, Arundo donax.</title>
        <authorList>
            <person name="Barrero R.A."/>
            <person name="Guerrero F.D."/>
            <person name="Moolhuijzen P."/>
            <person name="Goolsby J.A."/>
            <person name="Tidwell J."/>
            <person name="Bellgard S.E."/>
            <person name="Bellgard M.I."/>
        </authorList>
    </citation>
    <scope>NUCLEOTIDE SEQUENCE</scope>
    <source>
        <tissue evidence="1">Shoot tissue taken approximately 20 cm above the soil surface</tissue>
    </source>
</reference>